<organism evidence="6 7">
    <name type="scientific">Allostreptomyces psammosilenae</name>
    <dbReference type="NCBI Taxonomy" id="1892865"/>
    <lineage>
        <taxon>Bacteria</taxon>
        <taxon>Bacillati</taxon>
        <taxon>Actinomycetota</taxon>
        <taxon>Actinomycetes</taxon>
        <taxon>Kitasatosporales</taxon>
        <taxon>Streptomycetaceae</taxon>
        <taxon>Allostreptomyces</taxon>
    </lineage>
</organism>
<dbReference type="AlphaFoldDB" id="A0A852ZVT1"/>
<keyword evidence="2 6" id="KW-0238">DNA-binding</keyword>
<feature type="domain" description="HTH asnC-type" evidence="5">
    <location>
        <begin position="58"/>
        <end position="119"/>
    </location>
</feature>
<dbReference type="SUPFAM" id="SSF46785">
    <property type="entry name" value="Winged helix' DNA-binding domain"/>
    <property type="match status" value="1"/>
</dbReference>
<dbReference type="EMBL" id="JACBZD010000001">
    <property type="protein sequence ID" value="NYI05360.1"/>
    <property type="molecule type" value="Genomic_DNA"/>
</dbReference>
<gene>
    <name evidence="6" type="ORF">FHU37_002303</name>
</gene>
<comment type="caution">
    <text evidence="6">The sequence shown here is derived from an EMBL/GenBank/DDBJ whole genome shotgun (WGS) entry which is preliminary data.</text>
</comment>
<evidence type="ECO:0000313" key="6">
    <source>
        <dbReference type="EMBL" id="NYI05360.1"/>
    </source>
</evidence>
<dbReference type="PRINTS" id="PR00033">
    <property type="entry name" value="HTHASNC"/>
</dbReference>
<dbReference type="InterPro" id="IPR011008">
    <property type="entry name" value="Dimeric_a/b-barrel"/>
</dbReference>
<feature type="region of interest" description="Disordered" evidence="4">
    <location>
        <begin position="1"/>
        <end position="54"/>
    </location>
</feature>
<dbReference type="PANTHER" id="PTHR30154:SF34">
    <property type="entry name" value="TRANSCRIPTIONAL REGULATOR AZLB"/>
    <property type="match status" value="1"/>
</dbReference>
<evidence type="ECO:0000313" key="7">
    <source>
        <dbReference type="Proteomes" id="UP000567795"/>
    </source>
</evidence>
<dbReference type="Pfam" id="PF01037">
    <property type="entry name" value="AsnC_trans_reg"/>
    <property type="match status" value="1"/>
</dbReference>
<accession>A0A852ZVT1</accession>
<dbReference type="InterPro" id="IPR000485">
    <property type="entry name" value="AsnC-type_HTH_dom"/>
</dbReference>
<dbReference type="InterPro" id="IPR036388">
    <property type="entry name" value="WH-like_DNA-bd_sf"/>
</dbReference>
<dbReference type="PANTHER" id="PTHR30154">
    <property type="entry name" value="LEUCINE-RESPONSIVE REGULATORY PROTEIN"/>
    <property type="match status" value="1"/>
</dbReference>
<evidence type="ECO:0000256" key="3">
    <source>
        <dbReference type="ARBA" id="ARBA00023163"/>
    </source>
</evidence>
<dbReference type="PROSITE" id="PS50956">
    <property type="entry name" value="HTH_ASNC_2"/>
    <property type="match status" value="1"/>
</dbReference>
<dbReference type="SMART" id="SM00344">
    <property type="entry name" value="HTH_ASNC"/>
    <property type="match status" value="1"/>
</dbReference>
<evidence type="ECO:0000256" key="2">
    <source>
        <dbReference type="ARBA" id="ARBA00023125"/>
    </source>
</evidence>
<dbReference type="InterPro" id="IPR019888">
    <property type="entry name" value="Tscrpt_reg_AsnC-like"/>
</dbReference>
<dbReference type="Gene3D" id="3.30.70.920">
    <property type="match status" value="1"/>
</dbReference>
<dbReference type="Pfam" id="PF13412">
    <property type="entry name" value="HTH_24"/>
    <property type="match status" value="1"/>
</dbReference>
<dbReference type="Gene3D" id="1.10.10.10">
    <property type="entry name" value="Winged helix-like DNA-binding domain superfamily/Winged helix DNA-binding domain"/>
    <property type="match status" value="1"/>
</dbReference>
<reference evidence="6 7" key="1">
    <citation type="submission" date="2020-07" db="EMBL/GenBank/DDBJ databases">
        <title>Sequencing the genomes of 1000 actinobacteria strains.</title>
        <authorList>
            <person name="Klenk H.-P."/>
        </authorList>
    </citation>
    <scope>NUCLEOTIDE SEQUENCE [LARGE SCALE GENOMIC DNA]</scope>
    <source>
        <strain evidence="6 7">DSM 42178</strain>
    </source>
</reference>
<proteinExistence type="predicted"/>
<evidence type="ECO:0000259" key="5">
    <source>
        <dbReference type="PROSITE" id="PS50956"/>
    </source>
</evidence>
<feature type="compositionally biased region" description="Basic and acidic residues" evidence="4">
    <location>
        <begin position="39"/>
        <end position="54"/>
    </location>
</feature>
<evidence type="ECO:0000256" key="1">
    <source>
        <dbReference type="ARBA" id="ARBA00023015"/>
    </source>
</evidence>
<name>A0A852ZVT1_9ACTN</name>
<dbReference type="Proteomes" id="UP000567795">
    <property type="component" value="Unassembled WGS sequence"/>
</dbReference>
<dbReference type="SUPFAM" id="SSF54909">
    <property type="entry name" value="Dimeric alpha+beta barrel"/>
    <property type="match status" value="1"/>
</dbReference>
<dbReference type="InterPro" id="IPR036390">
    <property type="entry name" value="WH_DNA-bd_sf"/>
</dbReference>
<dbReference type="GO" id="GO:0005829">
    <property type="term" value="C:cytosol"/>
    <property type="evidence" value="ECO:0007669"/>
    <property type="project" value="TreeGrafter"/>
</dbReference>
<sequence>MTAEHLVRRVPNPGSATEHESIGGHTDIGGQGDISGANDVHHGRTHHEDAMDRAPRPLDRIDGVILRLLQDDGRMSVRGVAERAHISRANAYARISRMTEDGIIRGFTALIDHERAGMGTSAYLTLRIVQHSWRTLRRRLSALNCVEHMALVSGDFDVLLLVRTVDNRELRELVLGRIQSMPEVLDTHTLLVFDETDRRPVPPVL</sequence>
<keyword evidence="1" id="KW-0805">Transcription regulation</keyword>
<keyword evidence="7" id="KW-1185">Reference proteome</keyword>
<protein>
    <submittedName>
        <fullName evidence="6">DNA-binding Lrp family transcriptional regulator</fullName>
    </submittedName>
</protein>
<evidence type="ECO:0000256" key="4">
    <source>
        <dbReference type="SAM" id="MobiDB-lite"/>
    </source>
</evidence>
<dbReference type="GO" id="GO:0043565">
    <property type="term" value="F:sequence-specific DNA binding"/>
    <property type="evidence" value="ECO:0007669"/>
    <property type="project" value="InterPro"/>
</dbReference>
<dbReference type="GO" id="GO:0043200">
    <property type="term" value="P:response to amino acid"/>
    <property type="evidence" value="ECO:0007669"/>
    <property type="project" value="TreeGrafter"/>
</dbReference>
<keyword evidence="3" id="KW-0804">Transcription</keyword>
<dbReference type="InterPro" id="IPR019887">
    <property type="entry name" value="Tscrpt_reg_AsnC/Lrp_C"/>
</dbReference>